<comment type="caution">
    <text evidence="1">The sequence shown here is derived from an EMBL/GenBank/DDBJ whole genome shotgun (WGS) entry which is preliminary data.</text>
</comment>
<organism evidence="1 2">
    <name type="scientific">Winogradskya consettensis</name>
    <dbReference type="NCBI Taxonomy" id="113560"/>
    <lineage>
        <taxon>Bacteria</taxon>
        <taxon>Bacillati</taxon>
        <taxon>Actinomycetota</taxon>
        <taxon>Actinomycetes</taxon>
        <taxon>Micromonosporales</taxon>
        <taxon>Micromonosporaceae</taxon>
        <taxon>Winogradskya</taxon>
    </lineage>
</organism>
<proteinExistence type="predicted"/>
<protein>
    <recommendedName>
        <fullName evidence="3">Transposase</fullName>
    </recommendedName>
</protein>
<evidence type="ECO:0000313" key="1">
    <source>
        <dbReference type="EMBL" id="GIM78393.1"/>
    </source>
</evidence>
<reference evidence="1" key="1">
    <citation type="submission" date="2021-03" db="EMBL/GenBank/DDBJ databases">
        <title>Whole genome shotgun sequence of Actinoplanes consettensis NBRC 14913.</title>
        <authorList>
            <person name="Komaki H."/>
            <person name="Tamura T."/>
        </authorList>
    </citation>
    <scope>NUCLEOTIDE SEQUENCE</scope>
    <source>
        <strain evidence="1">NBRC 14913</strain>
    </source>
</reference>
<dbReference type="Proteomes" id="UP000680865">
    <property type="component" value="Unassembled WGS sequence"/>
</dbReference>
<dbReference type="AlphaFoldDB" id="A0A919SWM1"/>
<gene>
    <name evidence="1" type="ORF">Aco04nite_60220</name>
</gene>
<dbReference type="RefSeq" id="WP_213000559.1">
    <property type="nucleotide sequence ID" value="NZ_BAAATW010000001.1"/>
</dbReference>
<sequence length="115" mass="12346">MDQAAHAKDDIRERAVELRAQGWAVNYLSMRLGAAKSMAYAWGSERARQEQDHAAVMAAGRWEGKNAERDRLRAEVHGAASITVGDLSERGLQLVGALSTGGRAPSRSRGADSIG</sequence>
<name>A0A919SWM1_9ACTN</name>
<evidence type="ECO:0000313" key="2">
    <source>
        <dbReference type="Proteomes" id="UP000680865"/>
    </source>
</evidence>
<dbReference type="EMBL" id="BOQP01000034">
    <property type="protein sequence ID" value="GIM78393.1"/>
    <property type="molecule type" value="Genomic_DNA"/>
</dbReference>
<evidence type="ECO:0008006" key="3">
    <source>
        <dbReference type="Google" id="ProtNLM"/>
    </source>
</evidence>
<keyword evidence="2" id="KW-1185">Reference proteome</keyword>
<accession>A0A919SWM1</accession>